<keyword evidence="9 14" id="KW-0472">Membrane</keyword>
<dbReference type="Pfam" id="PF02673">
    <property type="entry name" value="BacA"/>
    <property type="match status" value="1"/>
</dbReference>
<dbReference type="GO" id="GO:0071555">
    <property type="term" value="P:cell wall organization"/>
    <property type="evidence" value="ECO:0007669"/>
    <property type="project" value="UniProtKB-KW"/>
</dbReference>
<evidence type="ECO:0000256" key="3">
    <source>
        <dbReference type="ARBA" id="ARBA00012374"/>
    </source>
</evidence>
<keyword evidence="14" id="KW-0133">Cell shape</keyword>
<dbReference type="PANTHER" id="PTHR30622:SF2">
    <property type="entry name" value="UNDECAPRENYL-DIPHOSPHATASE"/>
    <property type="match status" value="1"/>
</dbReference>
<evidence type="ECO:0000256" key="10">
    <source>
        <dbReference type="ARBA" id="ARBA00023251"/>
    </source>
</evidence>
<comment type="miscellaneous">
    <text evidence="14">Bacitracin is thought to be involved in the inhibition of peptidoglycan synthesis by sequestering undecaprenyl diphosphate, thereby reducing the pool of lipid carrier available.</text>
</comment>
<keyword evidence="7 14" id="KW-0378">Hydrolase</keyword>
<dbReference type="GO" id="GO:0009252">
    <property type="term" value="P:peptidoglycan biosynthetic process"/>
    <property type="evidence" value="ECO:0007669"/>
    <property type="project" value="UniProtKB-KW"/>
</dbReference>
<evidence type="ECO:0000256" key="12">
    <source>
        <dbReference type="ARBA" id="ARBA00032932"/>
    </source>
</evidence>
<dbReference type="EC" id="3.6.1.27" evidence="3 14"/>
<evidence type="ECO:0000256" key="6">
    <source>
        <dbReference type="ARBA" id="ARBA00022692"/>
    </source>
</evidence>
<evidence type="ECO:0000256" key="2">
    <source>
        <dbReference type="ARBA" id="ARBA00010621"/>
    </source>
</evidence>
<feature type="transmembrane region" description="Helical" evidence="14">
    <location>
        <begin position="201"/>
        <end position="219"/>
    </location>
</feature>
<dbReference type="GO" id="GO:0046677">
    <property type="term" value="P:response to antibiotic"/>
    <property type="evidence" value="ECO:0007669"/>
    <property type="project" value="UniProtKB-UniRule"/>
</dbReference>
<dbReference type="OrthoDB" id="9808289at2"/>
<evidence type="ECO:0000256" key="11">
    <source>
        <dbReference type="ARBA" id="ARBA00032707"/>
    </source>
</evidence>
<dbReference type="GO" id="GO:0008360">
    <property type="term" value="P:regulation of cell shape"/>
    <property type="evidence" value="ECO:0007669"/>
    <property type="project" value="UniProtKB-KW"/>
</dbReference>
<gene>
    <name evidence="14 15" type="primary">uppP</name>
    <name evidence="15" type="ORF">GCM10011499_32460</name>
</gene>
<evidence type="ECO:0000313" key="16">
    <source>
        <dbReference type="Proteomes" id="UP000596977"/>
    </source>
</evidence>
<evidence type="ECO:0000256" key="14">
    <source>
        <dbReference type="HAMAP-Rule" id="MF_01006"/>
    </source>
</evidence>
<organism evidence="15 16">
    <name type="scientific">Pelagibacterium lentulum</name>
    <dbReference type="NCBI Taxonomy" id="2029865"/>
    <lineage>
        <taxon>Bacteria</taxon>
        <taxon>Pseudomonadati</taxon>
        <taxon>Pseudomonadota</taxon>
        <taxon>Alphaproteobacteria</taxon>
        <taxon>Hyphomicrobiales</taxon>
        <taxon>Devosiaceae</taxon>
        <taxon>Pelagibacterium</taxon>
    </lineage>
</organism>
<comment type="similarity">
    <text evidence="2 14">Belongs to the UppP family.</text>
</comment>
<dbReference type="Proteomes" id="UP000596977">
    <property type="component" value="Unassembled WGS sequence"/>
</dbReference>
<evidence type="ECO:0000256" key="4">
    <source>
        <dbReference type="ARBA" id="ARBA00021581"/>
    </source>
</evidence>
<dbReference type="EMBL" id="BMKB01000006">
    <property type="protein sequence ID" value="GGA59789.1"/>
    <property type="molecule type" value="Genomic_DNA"/>
</dbReference>
<keyword evidence="8 14" id="KW-1133">Transmembrane helix</keyword>
<evidence type="ECO:0000313" key="15">
    <source>
        <dbReference type="EMBL" id="GGA59789.1"/>
    </source>
</evidence>
<dbReference type="RefSeq" id="WP_127070800.1">
    <property type="nucleotide sequence ID" value="NZ_BMKB01000006.1"/>
</dbReference>
<name>A0A916RKI3_9HYPH</name>
<dbReference type="GO" id="GO:0050380">
    <property type="term" value="F:undecaprenyl-diphosphatase activity"/>
    <property type="evidence" value="ECO:0007669"/>
    <property type="project" value="UniProtKB-UniRule"/>
</dbReference>
<feature type="transmembrane region" description="Helical" evidence="14">
    <location>
        <begin position="239"/>
        <end position="261"/>
    </location>
</feature>
<keyword evidence="10 14" id="KW-0046">Antibiotic resistance</keyword>
<proteinExistence type="inferred from homology"/>
<dbReference type="AlphaFoldDB" id="A0A916RKI3"/>
<keyword evidence="5 14" id="KW-1003">Cell membrane</keyword>
<reference evidence="15 16" key="1">
    <citation type="journal article" date="2014" name="Int. J. Syst. Evol. Microbiol.">
        <title>Complete genome sequence of Corynebacterium casei LMG S-19264T (=DSM 44701T), isolated from a smear-ripened cheese.</title>
        <authorList>
            <consortium name="US DOE Joint Genome Institute (JGI-PGF)"/>
            <person name="Walter F."/>
            <person name="Albersmeier A."/>
            <person name="Kalinowski J."/>
            <person name="Ruckert C."/>
        </authorList>
    </citation>
    <scope>NUCLEOTIDE SEQUENCE [LARGE SCALE GENOMIC DNA]</scope>
    <source>
        <strain evidence="15 16">CGMCC 1.15896</strain>
    </source>
</reference>
<evidence type="ECO:0000256" key="5">
    <source>
        <dbReference type="ARBA" id="ARBA00022475"/>
    </source>
</evidence>
<protein>
    <recommendedName>
        <fullName evidence="4 14">Undecaprenyl-diphosphatase</fullName>
        <ecNumber evidence="3 14">3.6.1.27</ecNumber>
    </recommendedName>
    <alternativeName>
        <fullName evidence="12 14">Bacitracin resistance protein</fullName>
    </alternativeName>
    <alternativeName>
        <fullName evidence="11 14">Undecaprenyl pyrophosphate phosphatase</fullName>
    </alternativeName>
</protein>
<feature type="transmembrane region" description="Helical" evidence="14">
    <location>
        <begin position="99"/>
        <end position="120"/>
    </location>
</feature>
<comment type="subcellular location">
    <subcellularLocation>
        <location evidence="1 14">Cell membrane</location>
        <topology evidence="1 14">Multi-pass membrane protein</topology>
    </subcellularLocation>
</comment>
<evidence type="ECO:0000256" key="1">
    <source>
        <dbReference type="ARBA" id="ARBA00004651"/>
    </source>
</evidence>
<feature type="transmembrane region" description="Helical" evidence="14">
    <location>
        <begin position="6"/>
        <end position="29"/>
    </location>
</feature>
<keyword evidence="14" id="KW-0573">Peptidoglycan synthesis</keyword>
<evidence type="ECO:0000256" key="9">
    <source>
        <dbReference type="ARBA" id="ARBA00023136"/>
    </source>
</evidence>
<comment type="catalytic activity">
    <reaction evidence="13 14">
        <text>di-trans,octa-cis-undecaprenyl diphosphate + H2O = di-trans,octa-cis-undecaprenyl phosphate + phosphate + H(+)</text>
        <dbReference type="Rhea" id="RHEA:28094"/>
        <dbReference type="ChEBI" id="CHEBI:15377"/>
        <dbReference type="ChEBI" id="CHEBI:15378"/>
        <dbReference type="ChEBI" id="CHEBI:43474"/>
        <dbReference type="ChEBI" id="CHEBI:58405"/>
        <dbReference type="ChEBI" id="CHEBI:60392"/>
        <dbReference type="EC" id="3.6.1.27"/>
    </reaction>
</comment>
<feature type="transmembrane region" description="Helical" evidence="14">
    <location>
        <begin position="161"/>
        <end position="181"/>
    </location>
</feature>
<comment type="function">
    <text evidence="14">Catalyzes the dephosphorylation of undecaprenyl diphosphate (UPP). Confers resistance to bacitracin.</text>
</comment>
<accession>A0A916RKI3</accession>
<evidence type="ECO:0000256" key="7">
    <source>
        <dbReference type="ARBA" id="ARBA00022801"/>
    </source>
</evidence>
<dbReference type="InterPro" id="IPR003824">
    <property type="entry name" value="UppP"/>
</dbReference>
<dbReference type="HAMAP" id="MF_01006">
    <property type="entry name" value="Undec_diphosphatase"/>
    <property type="match status" value="1"/>
</dbReference>
<feature type="transmembrane region" description="Helical" evidence="14">
    <location>
        <begin position="127"/>
        <end position="149"/>
    </location>
</feature>
<dbReference type="GO" id="GO:0005886">
    <property type="term" value="C:plasma membrane"/>
    <property type="evidence" value="ECO:0007669"/>
    <property type="project" value="UniProtKB-SubCell"/>
</dbReference>
<sequence>MTYLEAVILGLVQGVFMFVPVSSTAHLVLTQHLMIAMGSDLPPPESPAMILFDLVVHVGTLVSIAIVFRRSLSALVRASLAETVTLVRQPSLPPKIGPFLWLMLMGVLTVGITGVLGLLLKRYFEMVFASPQMLVVTLLTTAILLFITDKLPPRPLGVKKIGVRIAVIIGLAQCLALIPGLSRSGMTIIAGLFAGLKRRWAAEYSFLVAIPTILAASLLQSLEVFSGQGLQGIGFGPLAVAFVTAAVVGTLALKLVLALLYRAQLKIFSVYLVGLAALVGFGVFDGLI</sequence>
<comment type="caution">
    <text evidence="15">The sequence shown here is derived from an EMBL/GenBank/DDBJ whole genome shotgun (WGS) entry which is preliminary data.</text>
</comment>
<keyword evidence="6 14" id="KW-0812">Transmembrane</keyword>
<keyword evidence="16" id="KW-1185">Reference proteome</keyword>
<evidence type="ECO:0000256" key="8">
    <source>
        <dbReference type="ARBA" id="ARBA00022989"/>
    </source>
</evidence>
<dbReference type="PANTHER" id="PTHR30622">
    <property type="entry name" value="UNDECAPRENYL-DIPHOSPHATASE"/>
    <property type="match status" value="1"/>
</dbReference>
<keyword evidence="14" id="KW-0961">Cell wall biogenesis/degradation</keyword>
<feature type="transmembrane region" description="Helical" evidence="14">
    <location>
        <begin position="268"/>
        <end position="287"/>
    </location>
</feature>
<evidence type="ECO:0000256" key="13">
    <source>
        <dbReference type="ARBA" id="ARBA00047594"/>
    </source>
</evidence>